<reference evidence="11 12" key="1">
    <citation type="submission" date="2024-05" db="EMBL/GenBank/DDBJ databases">
        <title>Culex pipiens pipiens assembly and annotation.</title>
        <authorList>
            <person name="Alout H."/>
            <person name="Durand T."/>
        </authorList>
    </citation>
    <scope>NUCLEOTIDE SEQUENCE [LARGE SCALE GENOMIC DNA]</scope>
    <source>
        <strain evidence="11">HA-2024</strain>
        <tissue evidence="11">Whole body</tissue>
    </source>
</reference>
<keyword evidence="12" id="KW-1185">Reference proteome</keyword>
<dbReference type="Gene3D" id="3.40.50.300">
    <property type="entry name" value="P-loop containing nucleotide triphosphate hydrolases"/>
    <property type="match status" value="1"/>
</dbReference>
<keyword evidence="5 7" id="KW-0175">Coiled coil</keyword>
<evidence type="ECO:0000256" key="3">
    <source>
        <dbReference type="ARBA" id="ARBA00022692"/>
    </source>
</evidence>
<feature type="region of interest" description="Disordered" evidence="8">
    <location>
        <begin position="924"/>
        <end position="950"/>
    </location>
</feature>
<dbReference type="AlphaFoldDB" id="A0ABD1DS57"/>
<feature type="transmembrane region" description="Helical" evidence="9">
    <location>
        <begin position="44"/>
        <end position="64"/>
    </location>
</feature>
<feature type="region of interest" description="Disordered" evidence="8">
    <location>
        <begin position="375"/>
        <end position="441"/>
    </location>
</feature>
<protein>
    <recommendedName>
        <fullName evidence="10">AAA+ ATPase domain-containing protein</fullName>
    </recommendedName>
</protein>
<comment type="subcellular location">
    <subcellularLocation>
        <location evidence="1">Membrane</location>
        <topology evidence="1">Multi-pass membrane protein</topology>
    </subcellularLocation>
</comment>
<feature type="compositionally biased region" description="Basic and acidic residues" evidence="8">
    <location>
        <begin position="510"/>
        <end position="523"/>
    </location>
</feature>
<keyword evidence="4 9" id="KW-1133">Transmembrane helix</keyword>
<gene>
    <name evidence="11" type="ORF">pipiens_006152</name>
</gene>
<evidence type="ECO:0000313" key="12">
    <source>
        <dbReference type="Proteomes" id="UP001562425"/>
    </source>
</evidence>
<feature type="region of interest" description="Disordered" evidence="8">
    <location>
        <begin position="275"/>
        <end position="294"/>
    </location>
</feature>
<evidence type="ECO:0000256" key="6">
    <source>
        <dbReference type="ARBA" id="ARBA00023136"/>
    </source>
</evidence>
<evidence type="ECO:0000256" key="7">
    <source>
        <dbReference type="SAM" id="Coils"/>
    </source>
</evidence>
<comment type="similarity">
    <text evidence="2">Belongs to the Nav/unc-53 family.</text>
</comment>
<dbReference type="EMBL" id="JBEHCU010003174">
    <property type="protein sequence ID" value="KAL1402313.1"/>
    <property type="molecule type" value="Genomic_DNA"/>
</dbReference>
<evidence type="ECO:0000256" key="1">
    <source>
        <dbReference type="ARBA" id="ARBA00004141"/>
    </source>
</evidence>
<evidence type="ECO:0000256" key="5">
    <source>
        <dbReference type="ARBA" id="ARBA00023054"/>
    </source>
</evidence>
<organism evidence="11 12">
    <name type="scientific">Culex pipiens pipiens</name>
    <name type="common">Northern house mosquito</name>
    <dbReference type="NCBI Taxonomy" id="38569"/>
    <lineage>
        <taxon>Eukaryota</taxon>
        <taxon>Metazoa</taxon>
        <taxon>Ecdysozoa</taxon>
        <taxon>Arthropoda</taxon>
        <taxon>Hexapoda</taxon>
        <taxon>Insecta</taxon>
        <taxon>Pterygota</taxon>
        <taxon>Neoptera</taxon>
        <taxon>Endopterygota</taxon>
        <taxon>Diptera</taxon>
        <taxon>Nematocera</taxon>
        <taxon>Culicoidea</taxon>
        <taxon>Culicidae</taxon>
        <taxon>Culicinae</taxon>
        <taxon>Culicini</taxon>
        <taxon>Culex</taxon>
        <taxon>Culex</taxon>
    </lineage>
</organism>
<evidence type="ECO:0000313" key="11">
    <source>
        <dbReference type="EMBL" id="KAL1402313.1"/>
    </source>
</evidence>
<comment type="caution">
    <text evidence="11">The sequence shown here is derived from an EMBL/GenBank/DDBJ whole genome shotgun (WGS) entry which is preliminary data.</text>
</comment>
<feature type="transmembrane region" description="Helical" evidence="9">
    <location>
        <begin position="12"/>
        <end position="32"/>
    </location>
</feature>
<dbReference type="FunFam" id="3.40.50.300:FF:001111">
    <property type="entry name" value="neuron navigator 2 isoform X3"/>
    <property type="match status" value="1"/>
</dbReference>
<feature type="transmembrane region" description="Helical" evidence="9">
    <location>
        <begin position="76"/>
        <end position="97"/>
    </location>
</feature>
<feature type="compositionally biased region" description="Pro residues" evidence="8">
    <location>
        <begin position="427"/>
        <end position="439"/>
    </location>
</feature>
<feature type="compositionally biased region" description="Polar residues" evidence="8">
    <location>
        <begin position="224"/>
        <end position="238"/>
    </location>
</feature>
<dbReference type="InterPro" id="IPR019184">
    <property type="entry name" value="Uncharacterised_TM-17"/>
</dbReference>
<evidence type="ECO:0000256" key="4">
    <source>
        <dbReference type="ARBA" id="ARBA00022989"/>
    </source>
</evidence>
<feature type="domain" description="AAA+ ATPase" evidence="10">
    <location>
        <begin position="648"/>
        <end position="803"/>
    </location>
</feature>
<keyword evidence="6 9" id="KW-0472">Membrane</keyword>
<dbReference type="PANTHER" id="PTHR12784">
    <property type="entry name" value="STEERIN"/>
    <property type="match status" value="1"/>
</dbReference>
<feature type="region of interest" description="Disordered" evidence="8">
    <location>
        <begin position="501"/>
        <end position="538"/>
    </location>
</feature>
<dbReference type="InterPro" id="IPR027417">
    <property type="entry name" value="P-loop_NTPase"/>
</dbReference>
<accession>A0ABD1DS57</accession>
<name>A0ABD1DS57_CULPP</name>
<feature type="compositionally biased region" description="Polar residues" evidence="8">
    <location>
        <begin position="937"/>
        <end position="950"/>
    </location>
</feature>
<dbReference type="InterPro" id="IPR057126">
    <property type="entry name" value="NAV1-like_ubiquitin-like"/>
</dbReference>
<proteinExistence type="inferred from homology"/>
<keyword evidence="3 9" id="KW-0812">Transmembrane</keyword>
<dbReference type="Pfam" id="PF23092">
    <property type="entry name" value="Ubiquitin_6"/>
    <property type="match status" value="1"/>
</dbReference>
<dbReference type="InterPro" id="IPR039041">
    <property type="entry name" value="Nav/unc-53"/>
</dbReference>
<evidence type="ECO:0000259" key="10">
    <source>
        <dbReference type="SMART" id="SM00382"/>
    </source>
</evidence>
<dbReference type="InterPro" id="IPR057568">
    <property type="entry name" value="CortBP2_NAV1-like_AAA_lid"/>
</dbReference>
<evidence type="ECO:0000256" key="8">
    <source>
        <dbReference type="SAM" id="MobiDB-lite"/>
    </source>
</evidence>
<dbReference type="SUPFAM" id="SSF52540">
    <property type="entry name" value="P-loop containing nucleoside triphosphate hydrolases"/>
    <property type="match status" value="1"/>
</dbReference>
<sequence length="950" mass="104233">MGNPSLTYEILLYLNSFYFGMFAMCELGMHTLKAVNLKYPEHILMRETCLLLALIVLETIRIILGRKGSLSDHGWQVILSVFLTIPCAMGAHVVAAFEQSLSNMTGRLQSLTATTEKKDSEILDMRQTIELLRKQSIQAGLTTAHMQSMGVQVNGQVNGNGIPTEQMTVTQVPAGAEMQRHHSSESMCSLNSVSSGCSAQDKKKKKGWLRSSFTKAFSRNAKISKTNRHVTSQSSNLDASGAERTGNGHRHHHHHHHNGSNNGGAAVNGDKVPKVAAAGQLPPPSPTKNGSPHKTVTLVENAKPIDAIDKNGIQMVEELKKQLREKDLALTDTRLEWLSSKSQVELMQDMMDKMHQEMMALKQNNERLERMARTRSLAGSEVSLGPVSPSGSMGEPRRYSLATDNGMSRPPLDLPQNLDETEEDNIPPAPAPEPPPAPLSPAIIAKLSPTIERAALVNEILTTPAEDVADPVDGKKIAIAVYLGQAESFVRYAEEMNECDNSYCQSGDDPSEKSATENGDKSRKSFSGASPPGDGNSSPNEFTIAYTYISGKTTWQNLDYIVRKTFKDYLGKIDPGTNLGLNTDSITSYHLGEAKRGPEMGFPELLPCGYIIGNVRSLYICLQGVGSLAFESLILRNIVHRYISLLTEHRRLILCGPSGTGKSYLARKLAEFLVARSGRDNPAEAIATFNVDHKSSKELQQYLGHIAEQASMSEGAVEELPAVIILDNLHHASALGDVFSCLLSATAAKLPCIIGTMSQATCNTTNLQLHHNFRWVLTANHMEPVKGFLGRYLRRKLFTLELSSGTVQPQLEKVLRWLPTVWQHINSFLETHNSSDVTIGPRLFLSCPMNLQDSQVWFTDVWNYHLAPYLMEATYPWPVGPTTVPQLRQITADDVGLEASAPANSENQDPLLNMLMRLQEAANYNGNQEPDSDCASLDSNMTHDSSAGAD</sequence>
<evidence type="ECO:0000256" key="9">
    <source>
        <dbReference type="SAM" id="Phobius"/>
    </source>
</evidence>
<dbReference type="GO" id="GO:0016020">
    <property type="term" value="C:membrane"/>
    <property type="evidence" value="ECO:0007669"/>
    <property type="project" value="UniProtKB-SubCell"/>
</dbReference>
<evidence type="ECO:0000256" key="2">
    <source>
        <dbReference type="ARBA" id="ARBA00006255"/>
    </source>
</evidence>
<dbReference type="InterPro" id="IPR003959">
    <property type="entry name" value="ATPase_AAA_core"/>
</dbReference>
<feature type="coiled-coil region" evidence="7">
    <location>
        <begin position="316"/>
        <end position="371"/>
    </location>
</feature>
<dbReference type="Pfam" id="PF09799">
    <property type="entry name" value="Transmemb_17"/>
    <property type="match status" value="1"/>
</dbReference>
<feature type="region of interest" description="Disordered" evidence="8">
    <location>
        <begin position="224"/>
        <end position="269"/>
    </location>
</feature>
<feature type="compositionally biased region" description="Basic residues" evidence="8">
    <location>
        <begin position="247"/>
        <end position="258"/>
    </location>
</feature>
<dbReference type="Pfam" id="PF00004">
    <property type="entry name" value="AAA"/>
    <property type="match status" value="1"/>
</dbReference>
<dbReference type="SMART" id="SM00382">
    <property type="entry name" value="AAA"/>
    <property type="match status" value="1"/>
</dbReference>
<dbReference type="PANTHER" id="PTHR12784:SF28">
    <property type="entry name" value="PROTEIN SICKIE"/>
    <property type="match status" value="1"/>
</dbReference>
<dbReference type="Pfam" id="PF25408">
    <property type="entry name" value="AAA_lid_NAV1"/>
    <property type="match status" value="1"/>
</dbReference>
<dbReference type="Proteomes" id="UP001562425">
    <property type="component" value="Unassembled WGS sequence"/>
</dbReference>
<dbReference type="InterPro" id="IPR003593">
    <property type="entry name" value="AAA+_ATPase"/>
</dbReference>